<dbReference type="Proteomes" id="UP000000933">
    <property type="component" value="Chromosome"/>
</dbReference>
<dbReference type="AlphaFoldDB" id="D5HAU1"/>
<accession>D5HAU1</accession>
<dbReference type="KEGG" id="srm:SRM_02225"/>
<protein>
    <submittedName>
        <fullName evidence="2">Uncharacterized protein</fullName>
    </submittedName>
</protein>
<sequence length="85" mass="9198">MGLFYVDRVLVYVDRVLGDWADVGALRAALTCAPHVVLVPESRVCPVAPGQNGTPPHPSGWPQAPTPRFHESGTAFVIIRIHSAR</sequence>
<dbReference type="HOGENOM" id="CLU_2510782_0_0_10"/>
<organism evidence="2 3">
    <name type="scientific">Salinibacter ruber (strain M8)</name>
    <dbReference type="NCBI Taxonomy" id="761659"/>
    <lineage>
        <taxon>Bacteria</taxon>
        <taxon>Pseudomonadati</taxon>
        <taxon>Rhodothermota</taxon>
        <taxon>Rhodothermia</taxon>
        <taxon>Rhodothermales</taxon>
        <taxon>Salinibacteraceae</taxon>
        <taxon>Salinibacter</taxon>
    </lineage>
</organism>
<reference evidence="2 3" key="1">
    <citation type="journal article" date="2010" name="ISME J.">
        <title>Fine-scale evolution: genomic, phenotypic and ecological differentiation in two coexisting Salinibacter ruber strains.</title>
        <authorList>
            <person name="Pena A."/>
            <person name="Teeling H."/>
            <person name="Huerta-Cepas J."/>
            <person name="Santos F."/>
            <person name="Yarza P."/>
            <person name="Brito-Echeverria J."/>
            <person name="Lucio M."/>
            <person name="Schmitt-Kopplin P."/>
            <person name="Meseguer I."/>
            <person name="Schenowitz C."/>
            <person name="Dossat C."/>
            <person name="Barbe V."/>
            <person name="Dopazo J."/>
            <person name="Rossello-Mora R."/>
            <person name="Schuler M."/>
            <person name="Glockner F.O."/>
            <person name="Amann R."/>
            <person name="Gabaldon T."/>
            <person name="Anton J."/>
        </authorList>
    </citation>
    <scope>NUCLEOTIDE SEQUENCE [LARGE SCALE GENOMIC DNA]</scope>
    <source>
        <strain evidence="2 3">M8</strain>
    </source>
</reference>
<evidence type="ECO:0000313" key="2">
    <source>
        <dbReference type="EMBL" id="CBH25146.1"/>
    </source>
</evidence>
<name>D5HAU1_SALRM</name>
<dbReference type="EMBL" id="FP565814">
    <property type="protein sequence ID" value="CBH25146.1"/>
    <property type="molecule type" value="Genomic_DNA"/>
</dbReference>
<evidence type="ECO:0000313" key="3">
    <source>
        <dbReference type="Proteomes" id="UP000000933"/>
    </source>
</evidence>
<gene>
    <name evidence="2" type="ordered locus">SRM_02225</name>
</gene>
<reference evidence="3" key="2">
    <citation type="submission" date="2010-04" db="EMBL/GenBank/DDBJ databases">
        <title>Genome sequence of Salinibacter ruber M8.</title>
        <authorList>
            <consortium name="Genoscope"/>
        </authorList>
    </citation>
    <scope>NUCLEOTIDE SEQUENCE [LARGE SCALE GENOMIC DNA]</scope>
    <source>
        <strain evidence="3">M8</strain>
    </source>
</reference>
<feature type="region of interest" description="Disordered" evidence="1">
    <location>
        <begin position="49"/>
        <end position="68"/>
    </location>
</feature>
<evidence type="ECO:0000256" key="1">
    <source>
        <dbReference type="SAM" id="MobiDB-lite"/>
    </source>
</evidence>
<proteinExistence type="predicted"/>